<dbReference type="SUPFAM" id="SSF50249">
    <property type="entry name" value="Nucleic acid-binding proteins"/>
    <property type="match status" value="1"/>
</dbReference>
<feature type="domain" description="S1 motif" evidence="5">
    <location>
        <begin position="12"/>
        <end position="83"/>
    </location>
</feature>
<dbReference type="FunFam" id="3.30.70.1130:FF:000002">
    <property type="entry name" value="Translation initiation factor 2 subunit alpha"/>
    <property type="match status" value="1"/>
</dbReference>
<evidence type="ECO:0000256" key="4">
    <source>
        <dbReference type="ARBA" id="ARBA00022917"/>
    </source>
</evidence>
<dbReference type="PANTHER" id="PTHR10602:SF0">
    <property type="entry name" value="EUKARYOTIC TRANSLATION INITIATION FACTOR 2 SUBUNIT 1"/>
    <property type="match status" value="1"/>
</dbReference>
<dbReference type="Pfam" id="PF00575">
    <property type="entry name" value="S1"/>
    <property type="match status" value="1"/>
</dbReference>
<dbReference type="Gene3D" id="1.10.150.190">
    <property type="entry name" value="Translation initiation factor 2, subunit 1, domain 2"/>
    <property type="match status" value="1"/>
</dbReference>
<name>A0A382CA33_9ZZZZ</name>
<organism evidence="6">
    <name type="scientific">marine metagenome</name>
    <dbReference type="NCBI Taxonomy" id="408172"/>
    <lineage>
        <taxon>unclassified sequences</taxon>
        <taxon>metagenomes</taxon>
        <taxon>ecological metagenomes</taxon>
    </lineage>
</organism>
<dbReference type="Pfam" id="PF07541">
    <property type="entry name" value="EIF_2_alpha"/>
    <property type="match status" value="1"/>
</dbReference>
<dbReference type="GO" id="GO:0003743">
    <property type="term" value="F:translation initiation factor activity"/>
    <property type="evidence" value="ECO:0007669"/>
    <property type="project" value="UniProtKB-KW"/>
</dbReference>
<dbReference type="AlphaFoldDB" id="A0A382CA33"/>
<dbReference type="PROSITE" id="PS50126">
    <property type="entry name" value="S1"/>
    <property type="match status" value="1"/>
</dbReference>
<accession>A0A382CA33</accession>
<dbReference type="SMART" id="SM00316">
    <property type="entry name" value="S1"/>
    <property type="match status" value="1"/>
</dbReference>
<comment type="similarity">
    <text evidence="1">Belongs to the eIF-2-alpha family.</text>
</comment>
<dbReference type="Gene3D" id="2.40.50.140">
    <property type="entry name" value="Nucleic acid-binding proteins"/>
    <property type="match status" value="1"/>
</dbReference>
<proteinExistence type="inferred from homology"/>
<protein>
    <recommendedName>
        <fullName evidence="5">S1 motif domain-containing protein</fullName>
    </recommendedName>
</protein>
<reference evidence="6" key="1">
    <citation type="submission" date="2018-05" db="EMBL/GenBank/DDBJ databases">
        <authorList>
            <person name="Lanie J.A."/>
            <person name="Ng W.-L."/>
            <person name="Kazmierczak K.M."/>
            <person name="Andrzejewski T.M."/>
            <person name="Davidsen T.M."/>
            <person name="Wayne K.J."/>
            <person name="Tettelin H."/>
            <person name="Glass J.I."/>
            <person name="Rusch D."/>
            <person name="Podicherti R."/>
            <person name="Tsui H.-C.T."/>
            <person name="Winkler M.E."/>
        </authorList>
    </citation>
    <scope>NUCLEOTIDE SEQUENCE</scope>
</reference>
<dbReference type="InterPro" id="IPR012340">
    <property type="entry name" value="NA-bd_OB-fold"/>
</dbReference>
<dbReference type="FunFam" id="2.40.50.140:FF:000015">
    <property type="entry name" value="Eukaryotic translation initiation factor 2 subunit alpha"/>
    <property type="match status" value="1"/>
</dbReference>
<evidence type="ECO:0000256" key="2">
    <source>
        <dbReference type="ARBA" id="ARBA00022540"/>
    </source>
</evidence>
<dbReference type="InterPro" id="IPR024054">
    <property type="entry name" value="TIF2_asu_middle_sf"/>
</dbReference>
<dbReference type="GO" id="GO:0003723">
    <property type="term" value="F:RNA binding"/>
    <property type="evidence" value="ECO:0007669"/>
    <property type="project" value="UniProtKB-KW"/>
</dbReference>
<dbReference type="EMBL" id="UINC01033511">
    <property type="protein sequence ID" value="SVB22920.1"/>
    <property type="molecule type" value="Genomic_DNA"/>
</dbReference>
<dbReference type="SUPFAM" id="SSF110993">
    <property type="entry name" value="eIF-2-alpha, C-terminal domain"/>
    <property type="match status" value="1"/>
</dbReference>
<dbReference type="SUPFAM" id="SSF116742">
    <property type="entry name" value="eIF2alpha middle domain-like"/>
    <property type="match status" value="1"/>
</dbReference>
<dbReference type="InterPro" id="IPR024055">
    <property type="entry name" value="TIF2_asu_C"/>
</dbReference>
<evidence type="ECO:0000256" key="1">
    <source>
        <dbReference type="ARBA" id="ARBA00007223"/>
    </source>
</evidence>
<sequence>MTTEAYEMPEVGEIVIATVTRIGDHGAYVSLDEYSNVPGFLHISEIAQGWVRNVGKFVKVGDKKVLLVKKISVSRKEIDLSLKQISRDQRKKKILDIKRHDKGKGIIKTVKERAKLSASDTEKLEDKIFSKYDSIYDAAFDVARNGIAVIESLKLPKKTADAFADVSSKIKLPSVEIRGILEITDHSSNGVENIKKSLQGFEENDNKDKVDVLYVGAPKYRISVKSSDFKSAENTLKPILETIQKTTEKNKGTFKFTREESKKTGGG</sequence>
<dbReference type="InterPro" id="IPR044126">
    <property type="entry name" value="S1_IF2_alpha"/>
</dbReference>
<keyword evidence="4" id="KW-0648">Protein biosynthesis</keyword>
<keyword evidence="2" id="KW-0396">Initiation factor</keyword>
<evidence type="ECO:0000313" key="6">
    <source>
        <dbReference type="EMBL" id="SVB22920.1"/>
    </source>
</evidence>
<dbReference type="Gene3D" id="3.30.70.1130">
    <property type="entry name" value="EIF_2_alpha"/>
    <property type="match status" value="1"/>
</dbReference>
<dbReference type="PANTHER" id="PTHR10602">
    <property type="entry name" value="EUKARYOTIC TRANSLATION INITIATION FACTOR 2 SUBUNIT 1"/>
    <property type="match status" value="1"/>
</dbReference>
<evidence type="ECO:0000259" key="5">
    <source>
        <dbReference type="PROSITE" id="PS50126"/>
    </source>
</evidence>
<dbReference type="InterPro" id="IPR003029">
    <property type="entry name" value="S1_domain"/>
</dbReference>
<dbReference type="InterPro" id="IPR011488">
    <property type="entry name" value="TIF_2_asu"/>
</dbReference>
<dbReference type="GO" id="GO:0043022">
    <property type="term" value="F:ribosome binding"/>
    <property type="evidence" value="ECO:0007669"/>
    <property type="project" value="TreeGrafter"/>
</dbReference>
<evidence type="ECO:0000256" key="3">
    <source>
        <dbReference type="ARBA" id="ARBA00022884"/>
    </source>
</evidence>
<dbReference type="CDD" id="cd04452">
    <property type="entry name" value="S1_IF2_alpha"/>
    <property type="match status" value="1"/>
</dbReference>
<keyword evidence="3" id="KW-0694">RNA-binding</keyword>
<gene>
    <name evidence="6" type="ORF">METZ01_LOCUS175774</name>
</gene>